<dbReference type="VEuPathDB" id="AmoebaDB:NF0043340"/>
<dbReference type="RefSeq" id="XP_044565143.1">
    <property type="nucleotide sequence ID" value="XM_044704297.1"/>
</dbReference>
<proteinExistence type="predicted"/>
<dbReference type="EMBL" id="VFQX01000019">
    <property type="protein sequence ID" value="KAF0980430.1"/>
    <property type="molecule type" value="Genomic_DNA"/>
</dbReference>
<dbReference type="GeneID" id="68120859"/>
<gene>
    <name evidence="1" type="ORF">FDP41_013644</name>
</gene>
<dbReference type="VEuPathDB" id="AmoebaDB:NfTy_027450"/>
<comment type="caution">
    <text evidence="1">The sequence shown here is derived from an EMBL/GenBank/DDBJ whole genome shotgun (WGS) entry which is preliminary data.</text>
</comment>
<name>A0A6A5C3J2_NAEFO</name>
<reference evidence="1 2" key="1">
    <citation type="journal article" date="2019" name="Sci. Rep.">
        <title>Nanopore sequencing improves the draft genome of the human pathogenic amoeba Naegleria fowleri.</title>
        <authorList>
            <person name="Liechti N."/>
            <person name="Schurch N."/>
            <person name="Bruggmann R."/>
            <person name="Wittwer M."/>
        </authorList>
    </citation>
    <scope>NUCLEOTIDE SEQUENCE [LARGE SCALE GENOMIC DNA]</scope>
    <source>
        <strain evidence="1 2">ATCC 30894</strain>
    </source>
</reference>
<evidence type="ECO:0000313" key="2">
    <source>
        <dbReference type="Proteomes" id="UP000444721"/>
    </source>
</evidence>
<protein>
    <submittedName>
        <fullName evidence="1">Uncharacterized protein</fullName>
    </submittedName>
</protein>
<dbReference type="OrthoDB" id="10324217at2759"/>
<sequence>MKTSKLTWTTIHEPPPLKNDWKEYVVHSSRFIRLNTATSDPKMILKMSFSPSKKNIKFMIYVSSKTWDASRSSSWFSNVESFELLSREERTFFQQCSKLNCLSKFPHCGDFHVKMRNGEKTGFIISSERWESFPPKFRFICVPYESVNGKKHILEEYITITQDDIERPKYSLQQFGLQNKKDPSIELYYLMNVIRYHYENGTQHDKKAIEESVVNALSLQTLETCYQGFFEDLKEIEEDRK</sequence>
<organism evidence="1 2">
    <name type="scientific">Naegleria fowleri</name>
    <name type="common">Brain eating amoeba</name>
    <dbReference type="NCBI Taxonomy" id="5763"/>
    <lineage>
        <taxon>Eukaryota</taxon>
        <taxon>Discoba</taxon>
        <taxon>Heterolobosea</taxon>
        <taxon>Tetramitia</taxon>
        <taxon>Eutetramitia</taxon>
        <taxon>Vahlkampfiidae</taxon>
        <taxon>Naegleria</taxon>
    </lineage>
</organism>
<evidence type="ECO:0000313" key="1">
    <source>
        <dbReference type="EMBL" id="KAF0980430.1"/>
    </source>
</evidence>
<accession>A0A6A5C3J2</accession>
<dbReference type="VEuPathDB" id="AmoebaDB:FDP41_013644"/>
<dbReference type="AlphaFoldDB" id="A0A6A5C3J2"/>
<dbReference type="Proteomes" id="UP000444721">
    <property type="component" value="Unassembled WGS sequence"/>
</dbReference>
<keyword evidence="2" id="KW-1185">Reference proteome</keyword>